<dbReference type="Pfam" id="PF00498">
    <property type="entry name" value="FHA"/>
    <property type="match status" value="1"/>
</dbReference>
<dbReference type="PANTHER" id="PTHR23308">
    <property type="entry name" value="NUCLEAR INHIBITOR OF PROTEIN PHOSPHATASE-1"/>
    <property type="match status" value="1"/>
</dbReference>
<dbReference type="CDD" id="cd00060">
    <property type="entry name" value="FHA"/>
    <property type="match status" value="1"/>
</dbReference>
<reference evidence="2 3" key="1">
    <citation type="submission" date="2020-11" db="EMBL/GenBank/DDBJ databases">
        <title>Pseudonocardia abyssalis sp. nov. and Pseudonocardia oceani sp. nov., description and phylogenomic analysis of two novel actinomycetes isolated from the deep Southern Ocean.</title>
        <authorList>
            <person name="Parra J."/>
        </authorList>
    </citation>
    <scope>NUCLEOTIDE SEQUENCE [LARGE SCALE GENOMIC DNA]</scope>
    <source>
        <strain evidence="3">KRD185</strain>
    </source>
</reference>
<organism evidence="2 3">
    <name type="scientific">Pseudonocardia oceani</name>
    <dbReference type="NCBI Taxonomy" id="2792013"/>
    <lineage>
        <taxon>Bacteria</taxon>
        <taxon>Bacillati</taxon>
        <taxon>Actinomycetota</taxon>
        <taxon>Actinomycetes</taxon>
        <taxon>Pseudonocardiales</taxon>
        <taxon>Pseudonocardiaceae</taxon>
        <taxon>Pseudonocardia</taxon>
    </lineage>
</organism>
<feature type="domain" description="FHA" evidence="1">
    <location>
        <begin position="170"/>
        <end position="220"/>
    </location>
</feature>
<name>A0ABS6U921_9PSEU</name>
<evidence type="ECO:0000259" key="1">
    <source>
        <dbReference type="PROSITE" id="PS50006"/>
    </source>
</evidence>
<evidence type="ECO:0000313" key="3">
    <source>
        <dbReference type="Proteomes" id="UP000694300"/>
    </source>
</evidence>
<proteinExistence type="predicted"/>
<sequence>METVLISVIAFGLGLFLGVRLPALRAHRATPAWWRQLWRLRGRDPLGDVIQRRALAHARRPTEDDRLQLGALEVHCHPQDHSLVLDRLDLLERAIRRSCDVHQIEIRAPRVLAAVIPDTAQPPGLPDVLTPRSALASTRPYGDDATQLQRVRLEPLAPGLAVLEVPRSGAVLGRDAGLCTLVLDAPTISRAHAILTPRPGRLAVQDAESSNGIMINGVSVQAGSLVQGDVLGLGRSVRFRVVIGDA</sequence>
<dbReference type="SMART" id="SM00240">
    <property type="entry name" value="FHA"/>
    <property type="match status" value="1"/>
</dbReference>
<protein>
    <submittedName>
        <fullName evidence="2">FHA domain-containing protein</fullName>
    </submittedName>
</protein>
<keyword evidence="3" id="KW-1185">Reference proteome</keyword>
<comment type="caution">
    <text evidence="2">The sequence shown here is derived from an EMBL/GenBank/DDBJ whole genome shotgun (WGS) entry which is preliminary data.</text>
</comment>
<dbReference type="InterPro" id="IPR000253">
    <property type="entry name" value="FHA_dom"/>
</dbReference>
<dbReference type="EMBL" id="JADQDF010000001">
    <property type="protein sequence ID" value="MBW0128473.1"/>
    <property type="molecule type" value="Genomic_DNA"/>
</dbReference>
<dbReference type="RefSeq" id="WP_218595719.1">
    <property type="nucleotide sequence ID" value="NZ_JADQDE010000011.1"/>
</dbReference>
<evidence type="ECO:0000313" key="2">
    <source>
        <dbReference type="EMBL" id="MBW0128473.1"/>
    </source>
</evidence>
<accession>A0ABS6U921</accession>
<gene>
    <name evidence="2" type="ORF">I4I82_12355</name>
</gene>
<dbReference type="PROSITE" id="PS50006">
    <property type="entry name" value="FHA_DOMAIN"/>
    <property type="match status" value="1"/>
</dbReference>
<dbReference type="InterPro" id="IPR050923">
    <property type="entry name" value="Cell_Proc_Reg/RNA_Proc"/>
</dbReference>
<dbReference type="Proteomes" id="UP000694300">
    <property type="component" value="Unassembled WGS sequence"/>
</dbReference>